<reference evidence="2" key="1">
    <citation type="submission" date="2016-10" db="EMBL/GenBank/DDBJ databases">
        <authorList>
            <person name="Varghese N."/>
            <person name="Submissions S."/>
        </authorList>
    </citation>
    <scope>NUCLEOTIDE SEQUENCE [LARGE SCALE GENOMIC DNA]</scope>
    <source>
        <strain evidence="2">ATCC 25963</strain>
    </source>
</reference>
<dbReference type="InterPro" id="IPR011055">
    <property type="entry name" value="Dup_hybrid_motif"/>
</dbReference>
<dbReference type="Gene3D" id="2.70.70.10">
    <property type="entry name" value="Glucose Permease (Domain IIA)"/>
    <property type="match status" value="1"/>
</dbReference>
<dbReference type="AlphaFoldDB" id="A0A1I1ZX53"/>
<name>A0A1I1ZX53_9BACT</name>
<evidence type="ECO:0008006" key="3">
    <source>
        <dbReference type="Google" id="ProtNLM"/>
    </source>
</evidence>
<organism evidence="1 2">
    <name type="scientific">Nannocystis exedens</name>
    <dbReference type="NCBI Taxonomy" id="54"/>
    <lineage>
        <taxon>Bacteria</taxon>
        <taxon>Pseudomonadati</taxon>
        <taxon>Myxococcota</taxon>
        <taxon>Polyangia</taxon>
        <taxon>Nannocystales</taxon>
        <taxon>Nannocystaceae</taxon>
        <taxon>Nannocystis</taxon>
    </lineage>
</organism>
<sequence length="676" mass="71876">MTISKLVTRTPSLLSRRGRPVSPLLRSSAGLVVLLALGLAADAHAYPVAFPARGDSLPNGAYFRATGHTGFDYGHNSWAIDFHAAAFSGSQWSRYESGTSGTANEHALIFGAPLYAPEDGEIIACWRTTPNKPAPGVDYDFNNDGTADPSPMIGGNHLQIRNADGDYIVYLAHLDVDSIPSSLCPLPANRDADLDGWPDDLSKQCSLGGTWDGMITSTILPTPVPVKKGDFLGRVGHSGASDGPHLHMHVKPFSYDAFSRPCEGPSEEIEFVEGWEQMCESVDVTIAGWDPLAADNPLEPWFEIGENEWIPGRPYCFLPDGIGAQQDHNDYDVAATDLHFTTHANGDLLVYQSGGALRLRSYKLETGGTITDQYTVNEGSVLDAAVARPRSTRDVVVSIRGSNGDLKHIPYTVSSTTGQIVRQDGKELSEPAVFRVETTRSPAHDGYVAAIEDSAGNLKVIDYHVDSGLNITRDPNGTGAGGAIDDVAITTVTSGFDGVVTAEITTGGLLVVRSFEVPAAGGVTWADTFVTLVGADSVRVDTVPVGLTEYVVTSVQQPTTGNLRLDTWEVDGSGQITWLDTISAGEASAHDATPTIAGGDLISAMRDDAGNFRMIGWRIDPFGAITRHATRSLSAVTDTAIVAPLGSGQDHLVAARTDTSGELHLFSYGAAFMTTF</sequence>
<protein>
    <recommendedName>
        <fullName evidence="3">Peptidase family M23</fullName>
    </recommendedName>
</protein>
<keyword evidence="2" id="KW-1185">Reference proteome</keyword>
<dbReference type="STRING" id="54.SAMN02745121_04015"/>
<accession>A0A1I1ZX53</accession>
<evidence type="ECO:0000313" key="2">
    <source>
        <dbReference type="Proteomes" id="UP000199400"/>
    </source>
</evidence>
<gene>
    <name evidence="1" type="ORF">SAMN02745121_04015</name>
</gene>
<dbReference type="SUPFAM" id="SSF89372">
    <property type="entry name" value="Fucose-specific lectin"/>
    <property type="match status" value="1"/>
</dbReference>
<dbReference type="SUPFAM" id="SSF51261">
    <property type="entry name" value="Duplicated hybrid motif"/>
    <property type="match status" value="1"/>
</dbReference>
<dbReference type="EMBL" id="FOMX01000012">
    <property type="protein sequence ID" value="SFE36205.1"/>
    <property type="molecule type" value="Genomic_DNA"/>
</dbReference>
<dbReference type="OrthoDB" id="5489603at2"/>
<evidence type="ECO:0000313" key="1">
    <source>
        <dbReference type="EMBL" id="SFE36205.1"/>
    </source>
</evidence>
<proteinExistence type="predicted"/>
<dbReference type="Proteomes" id="UP000199400">
    <property type="component" value="Unassembled WGS sequence"/>
</dbReference>